<proteinExistence type="inferred from homology"/>
<feature type="binding site" description="axial binding residue" evidence="4">
    <location>
        <position position="170"/>
    </location>
    <ligand>
        <name>heme</name>
        <dbReference type="ChEBI" id="CHEBI:30413"/>
    </ligand>
    <ligandPart>
        <name>Fe</name>
        <dbReference type="ChEBI" id="CHEBI:18248"/>
    </ligandPart>
</feature>
<keyword evidence="4" id="KW-0349">Heme</keyword>
<organism evidence="6">
    <name type="scientific">Capitella teleta</name>
    <name type="common">Polychaete worm</name>
    <dbReference type="NCBI Taxonomy" id="283909"/>
    <lineage>
        <taxon>Eukaryota</taxon>
        <taxon>Metazoa</taxon>
        <taxon>Spiralia</taxon>
        <taxon>Lophotrochozoa</taxon>
        <taxon>Annelida</taxon>
        <taxon>Polychaeta</taxon>
        <taxon>Sedentaria</taxon>
        <taxon>Scolecida</taxon>
        <taxon>Capitellidae</taxon>
        <taxon>Capitella</taxon>
    </lineage>
</organism>
<evidence type="ECO:0000256" key="5">
    <source>
        <dbReference type="SAM" id="Phobius"/>
    </source>
</evidence>
<keyword evidence="2 4" id="KW-0479">Metal-binding</keyword>
<keyword evidence="8" id="KW-1185">Reference proteome</keyword>
<protein>
    <submittedName>
        <fullName evidence="6 7">Uncharacterized protein</fullName>
    </submittedName>
</protein>
<dbReference type="GO" id="GO:0016712">
    <property type="term" value="F:oxidoreductase activity, acting on paired donors, with incorporation or reduction of molecular oxygen, reduced flavin or flavoprotein as one donor, and incorporation of one atom of oxygen"/>
    <property type="evidence" value="ECO:0007669"/>
    <property type="project" value="TreeGrafter"/>
</dbReference>
<dbReference type="EnsemblMetazoa" id="CapteT96227">
    <property type="protein sequence ID" value="CapteP96227"/>
    <property type="gene ID" value="CapteG96227"/>
</dbReference>
<reference evidence="7" key="3">
    <citation type="submission" date="2015-06" db="UniProtKB">
        <authorList>
            <consortium name="EnsemblMetazoa"/>
        </authorList>
    </citation>
    <scope>IDENTIFICATION</scope>
</reference>
<keyword evidence="5" id="KW-1133">Transmembrane helix</keyword>
<dbReference type="STRING" id="283909.R7UUT2"/>
<dbReference type="InterPro" id="IPR036396">
    <property type="entry name" value="Cyt_P450_sf"/>
</dbReference>
<dbReference type="PRINTS" id="PR00463">
    <property type="entry name" value="EP450I"/>
</dbReference>
<sequence length="226" mass="25677">MLQEVQQPDCSFDELDVKVAIPNLLIAGVGTFSHFFLYFMNVMANNQGVLRKVQDEIDLVMDNGRSLSNIHKDGMPYTYATQMELTRYLSLTPMGLPHATLRDTSIAQFHLPEGTEIMANLWHLHHDEDFWDAPFEFKPERFLDEQGKLLSSSHPNRKHVMAYGAGQRVCLGEAMGKIHLFAYCAVIARNFNIKSGPQVVTCDPRDFIPGAVIEMPDFELVFESRL</sequence>
<dbReference type="InterPro" id="IPR002401">
    <property type="entry name" value="Cyt_P450_E_grp-I"/>
</dbReference>
<evidence type="ECO:0000313" key="6">
    <source>
        <dbReference type="EMBL" id="ELU07687.1"/>
    </source>
</evidence>
<evidence type="ECO:0000256" key="2">
    <source>
        <dbReference type="ARBA" id="ARBA00022723"/>
    </source>
</evidence>
<reference evidence="8" key="1">
    <citation type="submission" date="2012-12" db="EMBL/GenBank/DDBJ databases">
        <authorList>
            <person name="Hellsten U."/>
            <person name="Grimwood J."/>
            <person name="Chapman J.A."/>
            <person name="Shapiro H."/>
            <person name="Aerts A."/>
            <person name="Otillar R.P."/>
            <person name="Terry A.Y."/>
            <person name="Boore J.L."/>
            <person name="Simakov O."/>
            <person name="Marletaz F."/>
            <person name="Cho S.-J."/>
            <person name="Edsinger-Gonzales E."/>
            <person name="Havlak P."/>
            <person name="Kuo D.-H."/>
            <person name="Larsson T."/>
            <person name="Lv J."/>
            <person name="Arendt D."/>
            <person name="Savage R."/>
            <person name="Osoegawa K."/>
            <person name="de Jong P."/>
            <person name="Lindberg D.R."/>
            <person name="Seaver E.C."/>
            <person name="Weisblat D.A."/>
            <person name="Putnam N.H."/>
            <person name="Grigoriev I.V."/>
            <person name="Rokhsar D.S."/>
        </authorList>
    </citation>
    <scope>NUCLEOTIDE SEQUENCE</scope>
    <source>
        <strain evidence="8">I ESC-2004</strain>
    </source>
</reference>
<evidence type="ECO:0000313" key="8">
    <source>
        <dbReference type="Proteomes" id="UP000014760"/>
    </source>
</evidence>
<keyword evidence="3 4" id="KW-0408">Iron</keyword>
<accession>R7UUT2</accession>
<evidence type="ECO:0000256" key="1">
    <source>
        <dbReference type="ARBA" id="ARBA00010617"/>
    </source>
</evidence>
<dbReference type="GO" id="GO:0006082">
    <property type="term" value="P:organic acid metabolic process"/>
    <property type="evidence" value="ECO:0007669"/>
    <property type="project" value="TreeGrafter"/>
</dbReference>
<dbReference type="OMA" id="HAVIHEC"/>
<dbReference type="GO" id="GO:0006805">
    <property type="term" value="P:xenobiotic metabolic process"/>
    <property type="evidence" value="ECO:0007669"/>
    <property type="project" value="TreeGrafter"/>
</dbReference>
<dbReference type="GO" id="GO:0005506">
    <property type="term" value="F:iron ion binding"/>
    <property type="evidence" value="ECO:0007669"/>
    <property type="project" value="InterPro"/>
</dbReference>
<dbReference type="OrthoDB" id="2789670at2759"/>
<dbReference type="AlphaFoldDB" id="R7UUT2"/>
<keyword evidence="5" id="KW-0812">Transmembrane</keyword>
<dbReference type="GO" id="GO:0005737">
    <property type="term" value="C:cytoplasm"/>
    <property type="evidence" value="ECO:0007669"/>
    <property type="project" value="TreeGrafter"/>
</dbReference>
<dbReference type="EMBL" id="KB299669">
    <property type="protein sequence ID" value="ELU07687.1"/>
    <property type="molecule type" value="Genomic_DNA"/>
</dbReference>
<dbReference type="InterPro" id="IPR050182">
    <property type="entry name" value="Cytochrome_P450_fam2"/>
</dbReference>
<dbReference type="PANTHER" id="PTHR24300">
    <property type="entry name" value="CYTOCHROME P450 508A4-RELATED"/>
    <property type="match status" value="1"/>
</dbReference>
<dbReference type="Gene3D" id="1.10.630.10">
    <property type="entry name" value="Cytochrome P450"/>
    <property type="match status" value="1"/>
</dbReference>
<evidence type="ECO:0000256" key="3">
    <source>
        <dbReference type="ARBA" id="ARBA00023004"/>
    </source>
</evidence>
<gene>
    <name evidence="6" type="ORF">CAPTEDRAFT_96227</name>
</gene>
<dbReference type="EMBL" id="AMQN01006975">
    <property type="status" value="NOT_ANNOTATED_CDS"/>
    <property type="molecule type" value="Genomic_DNA"/>
</dbReference>
<dbReference type="HOGENOM" id="CLU_001570_22_2_1"/>
<dbReference type="Pfam" id="PF00067">
    <property type="entry name" value="p450"/>
    <property type="match status" value="1"/>
</dbReference>
<comment type="similarity">
    <text evidence="1">Belongs to the cytochrome P450 family.</text>
</comment>
<comment type="cofactor">
    <cofactor evidence="4">
        <name>heme</name>
        <dbReference type="ChEBI" id="CHEBI:30413"/>
    </cofactor>
</comment>
<evidence type="ECO:0000313" key="7">
    <source>
        <dbReference type="EnsemblMetazoa" id="CapteP96227"/>
    </source>
</evidence>
<dbReference type="Proteomes" id="UP000014760">
    <property type="component" value="Unassembled WGS sequence"/>
</dbReference>
<name>R7UUT2_CAPTE</name>
<dbReference type="PANTHER" id="PTHR24300:SF397">
    <property type="entry name" value="CYTOCHROME P450 2U1"/>
    <property type="match status" value="1"/>
</dbReference>
<dbReference type="SUPFAM" id="SSF48264">
    <property type="entry name" value="Cytochrome P450"/>
    <property type="match status" value="1"/>
</dbReference>
<keyword evidence="5" id="KW-0472">Membrane</keyword>
<dbReference type="GO" id="GO:0008395">
    <property type="term" value="F:steroid hydroxylase activity"/>
    <property type="evidence" value="ECO:0007669"/>
    <property type="project" value="TreeGrafter"/>
</dbReference>
<feature type="transmembrane region" description="Helical" evidence="5">
    <location>
        <begin position="20"/>
        <end position="42"/>
    </location>
</feature>
<reference evidence="6 8" key="2">
    <citation type="journal article" date="2013" name="Nature">
        <title>Insights into bilaterian evolution from three spiralian genomes.</title>
        <authorList>
            <person name="Simakov O."/>
            <person name="Marletaz F."/>
            <person name="Cho S.J."/>
            <person name="Edsinger-Gonzales E."/>
            <person name="Havlak P."/>
            <person name="Hellsten U."/>
            <person name="Kuo D.H."/>
            <person name="Larsson T."/>
            <person name="Lv J."/>
            <person name="Arendt D."/>
            <person name="Savage R."/>
            <person name="Osoegawa K."/>
            <person name="de Jong P."/>
            <person name="Grimwood J."/>
            <person name="Chapman J.A."/>
            <person name="Shapiro H."/>
            <person name="Aerts A."/>
            <person name="Otillar R.P."/>
            <person name="Terry A.Y."/>
            <person name="Boore J.L."/>
            <person name="Grigoriev I.V."/>
            <person name="Lindberg D.R."/>
            <person name="Seaver E.C."/>
            <person name="Weisblat D.A."/>
            <person name="Putnam N.H."/>
            <person name="Rokhsar D.S."/>
        </authorList>
    </citation>
    <scope>NUCLEOTIDE SEQUENCE</scope>
    <source>
        <strain evidence="6 8">I ESC-2004</strain>
    </source>
</reference>
<dbReference type="InterPro" id="IPR001128">
    <property type="entry name" value="Cyt_P450"/>
</dbReference>
<dbReference type="GO" id="GO:0020037">
    <property type="term" value="F:heme binding"/>
    <property type="evidence" value="ECO:0007669"/>
    <property type="project" value="InterPro"/>
</dbReference>
<evidence type="ECO:0000256" key="4">
    <source>
        <dbReference type="PIRSR" id="PIRSR602401-1"/>
    </source>
</evidence>